<proteinExistence type="predicted"/>
<organism evidence="1 2">
    <name type="scientific">Pseudomonas veronii 1YdBTEX2</name>
    <dbReference type="NCBI Taxonomy" id="1295141"/>
    <lineage>
        <taxon>Bacteria</taxon>
        <taxon>Pseudomonadati</taxon>
        <taxon>Pseudomonadota</taxon>
        <taxon>Gammaproteobacteria</taxon>
        <taxon>Pseudomonadales</taxon>
        <taxon>Pseudomonadaceae</taxon>
        <taxon>Pseudomonas</taxon>
    </lineage>
</organism>
<name>A0A1D3JTW9_PSEVE</name>
<gene>
    <name evidence="1" type="ORF">PVE_R1G1514</name>
</gene>
<dbReference type="Proteomes" id="UP000245431">
    <property type="component" value="Chromosome PVE_r1"/>
</dbReference>
<evidence type="ECO:0000313" key="2">
    <source>
        <dbReference type="Proteomes" id="UP000245431"/>
    </source>
</evidence>
<sequence>MSDSKVSSTAESIASEPVDVPQRKRSASIQTLDVPLVPEALPLLSDEAAYTIPLALQNQPLMVTIERVWPVNFANVSMTTLVQYLWQGLEVHRHEIFGPYEPDVEFPLVQLLPASVLSTGGIRQLTYRVSAPLLTTTDSFRTMVNVDKNAPNNGNQGPALIFDPEVISDGVTDDYLVAHNGVDAEVVRWPDIRLEDRIEFFWGELPNVRSAGTLSIGLGHIAGAPIEIHFDEAFIRDSGEGRRFASYQLTDRAGNVGPFSTVNEINVNLQVLPDLPRPEVPLAEFDGLIDLDDARTGVVIEIPQIFGAQENDRLVIFWNTHSLPPITVGAGQAWPIRVPVSWEILSAGGFAQSVPVRVRYLFQRGTASRNSPNNFFIQDLSVAGPDPQGPDPINTQLARVVVKGVTGDDVVTELDAPGPVRVEVPLWSTPAPVPGHRLELFWGGEAAFVGDYEIQPTDLPGQTVAFFVPWIVIMGAASGQIPVYYWTDNSVNRQRSPTKLVRVELDTLRGLEKPVLLNDSTRDFVACDTRPEPWTGVFIGVLWDVTHFEVGDRIQVYWSSYPTKAGNGDPFPGTSVTFDVVLTEDHRNAGRVDVLITPFDPLFTRPGLVSDFGSGVTYYRLFKVSGATGVSSKKLIFINLKRPLGGVCLGPVRTS</sequence>
<evidence type="ECO:0000313" key="1">
    <source>
        <dbReference type="EMBL" id="SBW79401.1"/>
    </source>
</evidence>
<accession>A0A1D3JTW9</accession>
<protein>
    <submittedName>
        <fullName evidence="1">Uncharacterized protein</fullName>
    </submittedName>
</protein>
<dbReference type="AlphaFoldDB" id="A0A1D3JTW9"/>
<dbReference type="EMBL" id="LT599583">
    <property type="protein sequence ID" value="SBW79401.1"/>
    <property type="molecule type" value="Genomic_DNA"/>
</dbReference>
<dbReference type="RefSeq" id="WP_017844893.1">
    <property type="nucleotide sequence ID" value="NZ_AOUH01000005.1"/>
</dbReference>
<reference evidence="2" key="1">
    <citation type="submission" date="2016-07" db="EMBL/GenBank/DDBJ databases">
        <authorList>
            <person name="Florea S."/>
            <person name="Webb J.S."/>
            <person name="Jaromczyk J."/>
            <person name="Schardl C.L."/>
        </authorList>
    </citation>
    <scope>NUCLEOTIDE SEQUENCE [LARGE SCALE GENOMIC DNA]</scope>
    <source>
        <strain evidence="2">1YdBTEX2</strain>
    </source>
</reference>